<feature type="signal peptide" evidence="1">
    <location>
        <begin position="1"/>
        <end position="32"/>
    </location>
</feature>
<proteinExistence type="predicted"/>
<evidence type="ECO:0000313" key="2">
    <source>
        <dbReference type="EMBL" id="CAI4031183.1"/>
    </source>
</evidence>
<evidence type="ECO:0008006" key="4">
    <source>
        <dbReference type="Google" id="ProtNLM"/>
    </source>
</evidence>
<sequence>MTTVSHPRLRRALFIVALLAGGCASPSVPQQADSVEALLDAPMDQVRAAVLEVFASEGYTVESAQGRAENRTESIQTGYREEIRAPWDWMLRVRFGVGRTQAEANLNEEGERSTKLLLTVLHESKGSLAGSWTPSDPPLRQSAEHYLRLIKNELKLL</sequence>
<dbReference type="EMBL" id="OX365700">
    <property type="protein sequence ID" value="CAI4031183.1"/>
    <property type="molecule type" value="Genomic_DNA"/>
</dbReference>
<accession>A0AA86T6J6</accession>
<keyword evidence="1" id="KW-0732">Signal</keyword>
<dbReference type="KEGG" id="nti:DNFV4_01611"/>
<gene>
    <name evidence="2" type="ORF">DNFV4_01611</name>
</gene>
<dbReference type="AlphaFoldDB" id="A0AA86T6J6"/>
<dbReference type="Proteomes" id="UP001179121">
    <property type="component" value="Chromosome"/>
</dbReference>
<evidence type="ECO:0000313" key="3">
    <source>
        <dbReference type="Proteomes" id="UP001179121"/>
    </source>
</evidence>
<feature type="chain" id="PRO_5041729878" description="Lipoprotein" evidence="1">
    <location>
        <begin position="33"/>
        <end position="157"/>
    </location>
</feature>
<organism evidence="2 3">
    <name type="scientific">Nitrospira tepida</name>
    <dbReference type="NCBI Taxonomy" id="2973512"/>
    <lineage>
        <taxon>Bacteria</taxon>
        <taxon>Pseudomonadati</taxon>
        <taxon>Nitrospirota</taxon>
        <taxon>Nitrospiria</taxon>
        <taxon>Nitrospirales</taxon>
        <taxon>Nitrospiraceae</taxon>
        <taxon>Nitrospira</taxon>
    </lineage>
</organism>
<name>A0AA86T6J6_9BACT</name>
<keyword evidence="3" id="KW-1185">Reference proteome</keyword>
<evidence type="ECO:0000256" key="1">
    <source>
        <dbReference type="SAM" id="SignalP"/>
    </source>
</evidence>
<reference evidence="2" key="1">
    <citation type="submission" date="2022-10" db="EMBL/GenBank/DDBJ databases">
        <authorList>
            <person name="Koch H."/>
        </authorList>
    </citation>
    <scope>NUCLEOTIDE SEQUENCE</scope>
    <source>
        <strain evidence="2">DNF</strain>
    </source>
</reference>
<protein>
    <recommendedName>
        <fullName evidence="4">Lipoprotein</fullName>
    </recommendedName>
</protein>
<dbReference type="RefSeq" id="WP_289268131.1">
    <property type="nucleotide sequence ID" value="NZ_OX365700.1"/>
</dbReference>